<comment type="caution">
    <text evidence="1">The sequence shown here is derived from an EMBL/GenBank/DDBJ whole genome shotgun (WGS) entry which is preliminary data.</text>
</comment>
<dbReference type="Proteomes" id="UP000887458">
    <property type="component" value="Unassembled WGS sequence"/>
</dbReference>
<sequence length="66" mass="7805">MSSRFLKFSSCFTFTMAIQNNLLDHHSLFLMMMIKNYGLLQFFSDINSFKSFTRFSKTNDDERADS</sequence>
<evidence type="ECO:0000313" key="1">
    <source>
        <dbReference type="EMBL" id="KAH9419816.1"/>
    </source>
</evidence>
<protein>
    <submittedName>
        <fullName evidence="1">Uncharacterized protein</fullName>
    </submittedName>
</protein>
<organism evidence="1 2">
    <name type="scientific">Dermatophagoides pteronyssinus</name>
    <name type="common">European house dust mite</name>
    <dbReference type="NCBI Taxonomy" id="6956"/>
    <lineage>
        <taxon>Eukaryota</taxon>
        <taxon>Metazoa</taxon>
        <taxon>Ecdysozoa</taxon>
        <taxon>Arthropoda</taxon>
        <taxon>Chelicerata</taxon>
        <taxon>Arachnida</taxon>
        <taxon>Acari</taxon>
        <taxon>Acariformes</taxon>
        <taxon>Sarcoptiformes</taxon>
        <taxon>Astigmata</taxon>
        <taxon>Psoroptidia</taxon>
        <taxon>Analgoidea</taxon>
        <taxon>Pyroglyphidae</taxon>
        <taxon>Dermatophagoidinae</taxon>
        <taxon>Dermatophagoides</taxon>
    </lineage>
</organism>
<name>A0ABQ8JBT8_DERPT</name>
<proteinExistence type="predicted"/>
<gene>
    <name evidence="1" type="ORF">DERP_001647</name>
</gene>
<keyword evidence="2" id="KW-1185">Reference proteome</keyword>
<evidence type="ECO:0000313" key="2">
    <source>
        <dbReference type="Proteomes" id="UP000887458"/>
    </source>
</evidence>
<reference evidence="1 2" key="2">
    <citation type="journal article" date="2022" name="Mol. Biol. Evol.">
        <title>Comparative Genomics Reveals Insights into the Divergent Evolution of Astigmatic Mites and Household Pest Adaptations.</title>
        <authorList>
            <person name="Xiong Q."/>
            <person name="Wan A.T."/>
            <person name="Liu X."/>
            <person name="Fung C.S."/>
            <person name="Xiao X."/>
            <person name="Malainual N."/>
            <person name="Hou J."/>
            <person name="Wang L."/>
            <person name="Wang M."/>
            <person name="Yang K.Y."/>
            <person name="Cui Y."/>
            <person name="Leung E.L."/>
            <person name="Nong W."/>
            <person name="Shin S.K."/>
            <person name="Au S.W."/>
            <person name="Jeong K.Y."/>
            <person name="Chew F.T."/>
            <person name="Hui J.H."/>
            <person name="Leung T.F."/>
            <person name="Tungtrongchitr A."/>
            <person name="Zhong N."/>
            <person name="Liu Z."/>
            <person name="Tsui S.K."/>
        </authorList>
    </citation>
    <scope>NUCLEOTIDE SEQUENCE [LARGE SCALE GENOMIC DNA]</scope>
    <source>
        <strain evidence="1">Derp</strain>
    </source>
</reference>
<accession>A0ABQ8JBT8</accession>
<dbReference type="EMBL" id="NJHN03000054">
    <property type="protein sequence ID" value="KAH9419816.1"/>
    <property type="molecule type" value="Genomic_DNA"/>
</dbReference>
<reference evidence="1 2" key="1">
    <citation type="journal article" date="2018" name="J. Allergy Clin. Immunol.">
        <title>High-quality assembly of Dermatophagoides pteronyssinus genome and transcriptome reveals a wide range of novel allergens.</title>
        <authorList>
            <person name="Liu X.Y."/>
            <person name="Yang K.Y."/>
            <person name="Wang M.Q."/>
            <person name="Kwok J.S."/>
            <person name="Zeng X."/>
            <person name="Yang Z."/>
            <person name="Xiao X.J."/>
            <person name="Lau C.P."/>
            <person name="Li Y."/>
            <person name="Huang Z.M."/>
            <person name="Ba J.G."/>
            <person name="Yim A.K."/>
            <person name="Ouyang C.Y."/>
            <person name="Ngai S.M."/>
            <person name="Chan T.F."/>
            <person name="Leung E.L."/>
            <person name="Liu L."/>
            <person name="Liu Z.G."/>
            <person name="Tsui S.K."/>
        </authorList>
    </citation>
    <scope>NUCLEOTIDE SEQUENCE [LARGE SCALE GENOMIC DNA]</scope>
    <source>
        <strain evidence="1">Derp</strain>
    </source>
</reference>